<organism evidence="2">
    <name type="scientific">Neobodo designis</name>
    <name type="common">Flagellated protozoan</name>
    <name type="synonym">Bodo designis</name>
    <dbReference type="NCBI Taxonomy" id="312471"/>
    <lineage>
        <taxon>Eukaryota</taxon>
        <taxon>Discoba</taxon>
        <taxon>Euglenozoa</taxon>
        <taxon>Kinetoplastea</taxon>
        <taxon>Metakinetoplastina</taxon>
        <taxon>Neobodonida</taxon>
        <taxon>Neobodo</taxon>
    </lineage>
</organism>
<evidence type="ECO:0008006" key="3">
    <source>
        <dbReference type="Google" id="ProtNLM"/>
    </source>
</evidence>
<feature type="region of interest" description="Disordered" evidence="1">
    <location>
        <begin position="562"/>
        <end position="595"/>
    </location>
</feature>
<dbReference type="AlphaFoldDB" id="A0A7S1QFX9"/>
<evidence type="ECO:0000313" key="2">
    <source>
        <dbReference type="EMBL" id="CAD9133482.1"/>
    </source>
</evidence>
<gene>
    <name evidence="2" type="ORF">NDES1114_LOCUS23783</name>
</gene>
<accession>A0A7S1QFX9</accession>
<dbReference type="EMBL" id="HBGF01035430">
    <property type="protein sequence ID" value="CAD9133482.1"/>
    <property type="molecule type" value="Transcribed_RNA"/>
</dbReference>
<feature type="region of interest" description="Disordered" evidence="1">
    <location>
        <begin position="479"/>
        <end position="536"/>
    </location>
</feature>
<protein>
    <recommendedName>
        <fullName evidence="3">DDE-1 domain-containing protein</fullName>
    </recommendedName>
</protein>
<name>A0A7S1QFX9_NEODS</name>
<feature type="compositionally biased region" description="Low complexity" evidence="1">
    <location>
        <begin position="45"/>
        <end position="55"/>
    </location>
</feature>
<feature type="region of interest" description="Disordered" evidence="1">
    <location>
        <begin position="18"/>
        <end position="66"/>
    </location>
</feature>
<proteinExistence type="predicted"/>
<evidence type="ECO:0000256" key="1">
    <source>
        <dbReference type="SAM" id="MobiDB-lite"/>
    </source>
</evidence>
<sequence>MPSLGARPSRPTVLELMQNRCLPRANSAPPRVRSPEKAEPPIPAEPHSAVQQAPVAPKPKPKHKRFNLTDKGRIFIIDQRPVGDSQQQADAINEMKKDEGWNVSKDVVRKLLNRTPAQVEALRAKVRQGEGDRSRTRHVKRDRAQMEELHERALAMVEERKPINKPWFVKELESILSEAEKSLPRADALAKRFTNFKKTFKWESKQILRRHTIEPADVRDRCQRYVRDMYHVRSTLGKNARTVKVFFGDETFVLRENLGGWLILPEGYDRNDAPAVTNEKFGYTVLLFACVTVDLVSKTIHDESLEFLPPLVITKGDAFPEGVRRGESTNICEARSNDGWMNPFIYNHYMEKFVNPGHDDVVVHDCFYAHKHCKEGKGHKVTLPGGTTKYVQIHDKVINRPFKIRMAALFAEYSRSLDTYVPPQRALVVQWVAEAYRRVLGTHGKTVVEAAKKYILGPFLSADCNIAPPATKVQQRAEASRALRRAENPAPPPATTTVHATRAREKLVSDDDGDDCDSPSQRRQAAEAAALESEGEDGNVAEYIDLTLADDDVKCIATMAATEATEEQSSEDRSSGRFAQSGHRPAEPQQHNAARAASCVVAASLGFACVDSRRAQQKKSHPVV</sequence>
<reference evidence="2" key="1">
    <citation type="submission" date="2021-01" db="EMBL/GenBank/DDBJ databases">
        <authorList>
            <person name="Corre E."/>
            <person name="Pelletier E."/>
            <person name="Niang G."/>
            <person name="Scheremetjew M."/>
            <person name="Finn R."/>
            <person name="Kale V."/>
            <person name="Holt S."/>
            <person name="Cochrane G."/>
            <person name="Meng A."/>
            <person name="Brown T."/>
            <person name="Cohen L."/>
        </authorList>
    </citation>
    <scope>NUCLEOTIDE SEQUENCE</scope>
    <source>
        <strain evidence="2">CCAP 1951/1</strain>
    </source>
</reference>